<dbReference type="Proteomes" id="UP000281324">
    <property type="component" value="Unassembled WGS sequence"/>
</dbReference>
<evidence type="ECO:0000313" key="2">
    <source>
        <dbReference type="Proteomes" id="UP000281324"/>
    </source>
</evidence>
<dbReference type="AlphaFoldDB" id="A0A3R8N851"/>
<evidence type="ECO:0000313" key="1">
    <source>
        <dbReference type="EMBL" id="RRN51671.1"/>
    </source>
</evidence>
<name>A0A3R8N851_STRSU</name>
<proteinExistence type="predicted"/>
<comment type="caution">
    <text evidence="1">The sequence shown here is derived from an EMBL/GenBank/DDBJ whole genome shotgun (WGS) entry which is preliminary data.</text>
</comment>
<sequence>MDTEQMNEFLGGQKSVPETLDWLRKKYLPRVQENFNSEDSRKRIALYQGETIPQNERNLTDVRTRMGVLIEFELTRISNDLLKQNEIDSLYWTYVVANRFPDLEVRDRTGARKLRLEIKTLQCIAEEKSANFDTLIKDIHPETDYLIVCLWDWNIEKSSNYNWDSAPFIHNIYVFSAYHLAKLRDFYWLNNPPKDLGNSIQGFDARFAVTGKNSIFSKEQGNYGKLMRLWKEDFQYEPPTSLLMIDTIKNYVAFQQEVLWLGFKILADSQCNNMYPDREVAEICEKGKIVGYKSLDFACILASRIDKGTSMKKMNEFMINHKLNTLVKFTDKYKVTIYLMQEGKVDTIVRDIKPKNIPNYLP</sequence>
<dbReference type="EMBL" id="RRZQ01000002">
    <property type="protein sequence ID" value="RRN51671.1"/>
    <property type="molecule type" value="Genomic_DNA"/>
</dbReference>
<dbReference type="RefSeq" id="WP_125069813.1">
    <property type="nucleotide sequence ID" value="NZ_RRZQ01000002.1"/>
</dbReference>
<reference evidence="1 2" key="1">
    <citation type="submission" date="2018-11" db="EMBL/GenBank/DDBJ databases">
        <title>Changes in penicillin susceptibility of Streptococcus suis isolates by amino acid alterations in the penicillin-binding protein.</title>
        <authorList>
            <person name="Niemann L."/>
            <person name="Eichhorn I."/>
        </authorList>
    </citation>
    <scope>NUCLEOTIDE SEQUENCE [LARGE SCALE GENOMIC DNA]</scope>
    <source>
        <strain evidence="1 2">IMT40201</strain>
    </source>
</reference>
<protein>
    <submittedName>
        <fullName evidence="1">Uncharacterized protein</fullName>
    </submittedName>
</protein>
<organism evidence="1 2">
    <name type="scientific">Streptococcus suis</name>
    <dbReference type="NCBI Taxonomy" id="1307"/>
    <lineage>
        <taxon>Bacteria</taxon>
        <taxon>Bacillati</taxon>
        <taxon>Bacillota</taxon>
        <taxon>Bacilli</taxon>
        <taxon>Lactobacillales</taxon>
        <taxon>Streptococcaceae</taxon>
        <taxon>Streptococcus</taxon>
    </lineage>
</organism>
<accession>A0A3R8N851</accession>
<gene>
    <name evidence="1" type="ORF">EI219_00880</name>
</gene>